<evidence type="ECO:0000313" key="7">
    <source>
        <dbReference type="EMBL" id="KAF3003042.1"/>
    </source>
</evidence>
<evidence type="ECO:0000256" key="5">
    <source>
        <dbReference type="RuleBase" id="RU362114"/>
    </source>
</evidence>
<protein>
    <recommendedName>
        <fullName evidence="5">Poly [ADP-ribose] polymerase</fullName>
        <shortName evidence="5">PARP</shortName>
        <ecNumber evidence="5">2.4.2.-</ecNumber>
    </recommendedName>
</protein>
<dbReference type="PANTHER" id="PTHR21328">
    <property type="entry name" value="POLY ADP-RIBOSE POLYMERASE FAMILY, MEMBER PARP"/>
    <property type="match status" value="1"/>
</dbReference>
<dbReference type="OrthoDB" id="109543at2759"/>
<evidence type="ECO:0000313" key="8">
    <source>
        <dbReference type="Proteomes" id="UP000801428"/>
    </source>
</evidence>
<evidence type="ECO:0000256" key="2">
    <source>
        <dbReference type="ARBA" id="ARBA00022679"/>
    </source>
</evidence>
<evidence type="ECO:0000256" key="1">
    <source>
        <dbReference type="ARBA" id="ARBA00022676"/>
    </source>
</evidence>
<organism evidence="7 8">
    <name type="scientific">Curvularia kusanoi</name>
    <name type="common">Cochliobolus kusanoi</name>
    <dbReference type="NCBI Taxonomy" id="90978"/>
    <lineage>
        <taxon>Eukaryota</taxon>
        <taxon>Fungi</taxon>
        <taxon>Dikarya</taxon>
        <taxon>Ascomycota</taxon>
        <taxon>Pezizomycotina</taxon>
        <taxon>Dothideomycetes</taxon>
        <taxon>Pleosporomycetidae</taxon>
        <taxon>Pleosporales</taxon>
        <taxon>Pleosporineae</taxon>
        <taxon>Pleosporaceae</taxon>
        <taxon>Curvularia</taxon>
    </lineage>
</organism>
<dbReference type="EC" id="2.4.2.-" evidence="5"/>
<gene>
    <name evidence="7" type="ORF">E8E13_006850</name>
</gene>
<proteinExistence type="predicted"/>
<evidence type="ECO:0000259" key="6">
    <source>
        <dbReference type="PROSITE" id="PS51059"/>
    </source>
</evidence>
<feature type="domain" description="PARP catalytic" evidence="6">
    <location>
        <begin position="1244"/>
        <end position="1389"/>
    </location>
</feature>
<keyword evidence="4 5" id="KW-0520">NAD</keyword>
<evidence type="ECO:0000256" key="3">
    <source>
        <dbReference type="ARBA" id="ARBA00022695"/>
    </source>
</evidence>
<keyword evidence="8" id="KW-1185">Reference proteome</keyword>
<dbReference type="GO" id="GO:0016779">
    <property type="term" value="F:nucleotidyltransferase activity"/>
    <property type="evidence" value="ECO:0007669"/>
    <property type="project" value="UniProtKB-KW"/>
</dbReference>
<keyword evidence="1 5" id="KW-0328">Glycosyltransferase</keyword>
<dbReference type="Gene3D" id="3.90.228.10">
    <property type="match status" value="1"/>
</dbReference>
<keyword evidence="3" id="KW-0548">Nucleotidyltransferase</keyword>
<name>A0A9P4WB26_CURKU</name>
<dbReference type="EMBL" id="SWKU01000010">
    <property type="protein sequence ID" value="KAF3003042.1"/>
    <property type="molecule type" value="Genomic_DNA"/>
</dbReference>
<reference evidence="7" key="1">
    <citation type="submission" date="2019-04" db="EMBL/GenBank/DDBJ databases">
        <title>Sequencing of skin fungus with MAO and IRED activity.</title>
        <authorList>
            <person name="Marsaioli A.J."/>
            <person name="Bonatto J.M.C."/>
            <person name="Reis Junior O."/>
        </authorList>
    </citation>
    <scope>NUCLEOTIDE SEQUENCE</scope>
    <source>
        <strain evidence="7">30M1</strain>
    </source>
</reference>
<dbReference type="Pfam" id="PF00644">
    <property type="entry name" value="PARP"/>
    <property type="match status" value="1"/>
</dbReference>
<comment type="caution">
    <text evidence="7">The sequence shown here is derived from an EMBL/GenBank/DDBJ whole genome shotgun (WGS) entry which is preliminary data.</text>
</comment>
<accession>A0A9P4WB26</accession>
<keyword evidence="2 5" id="KW-0808">Transferase</keyword>
<dbReference type="GO" id="GO:0003950">
    <property type="term" value="F:NAD+ poly-ADP-ribosyltransferase activity"/>
    <property type="evidence" value="ECO:0007669"/>
    <property type="project" value="UniProtKB-UniRule"/>
</dbReference>
<sequence>MHIIESRTKRRVPLKHSLLFSKAKHSEEWHQAIDAIAGVLPPSDLKFPYPLLRQATDDYLKKKGKITQADTDIRLAIIIESHAEKHIAVAAAAHAMTAGSLRAILHVNLNVSHGSYWGLEIWLQCLIAANYGNPASVTDLEAKWARQLLPFATHGPTAAGKILVGISRALRECATPNMNAVPDFLTLTSRAVTDYGAYLEGLRLKTNWMSAYAASCWMAELGRTSPASTPPGFLLPEHIFDTQFPIWRVWARWRPDLKFVQLLSSLDGYNTALLSDLLALEGPDFVSGTKSNLREGLIEQYASSCGFVKLGQMVVEVPGRTRDGLREILESAVSTLGSIWTAATPTHRPFLLNFFVEVTVIRPLTQHALNLVQAILFMTGGTSTSVGTSLTDTVLHVYTQRNELSGRHISELQRLIQLFNHDRASGLRRILLTSTVLEGIGRCIEESQAAICTLLREDQPWTELALELHMFCFTVKQSEHVPIVGFKVLEQMCLLLPSEESMRMSIDIYNAARYHNSTPPIHPIDSDQSTRSRDSIQVQVNVAEQRFSSRNPTQFWNRNPIEEVVEQYVSHRLLSQQQPDSTSQRTFSAILKIWESETEKEITRSRRLLAILIADATDGDVDLRIRCLNGIASTANQLGPGLSVHDLLKILQAETGGVESKIVGLIRLLARCSTADDLAAQLLCWRDLAYHMLVLTTHIGVARNVNLIDYTLSTMKAAEWLSFFADVQSVFVAGPVLPSEDSAIPSILQPEEQRYRCELMQYTTALIRLENSLGQGSKAMRFILGRSWNRAPILIILEVLRRAEQTSIESFIHNIVGLLSASVDNSGSVSECVSRISEAPPETVEVCKKIWDARHGFLMIPSLSGYNSGQRDISIAGEQFDKTPKSKSVALSKTPAPMNPDAVRRNVPHAVVDVMVAGWLHGGNSDNYATQVAVMSIKRLLHISSTITGQKLTEAAEFWQDIEDEIVQEAMRLEELQKALKAKDPKGTSLILKQLGVPDTSELEEEIAKLPIDMINTVEVIGDHEVEMTFPIHSISQLQRGAMGIPSGASTLMLQLFLDRNNESPPTFCLHFDTDKHFETMAHTRYDCSTESEQPTKQICTSAQTAFTWQLSRLIYSLLRQGVVGIQEIHNQITTWLPSLSQLCVSCHTSHASQSIQLRRSTPCIADPYFCARLWYNLPLHVRIPEIRTDSFAVDLALSSVYAAAVANKPELLPDCPIRGSEMIKTILNSLPAMRVMRDAVDLSSVLYQYHAQAEILISWAVVHHRGFLATATGLLRIPNLPPGTHQFVLANASPKLEAPFVQKIECTKRETNVYFHGTALDRLPAILSQGLRVCSGTPLQRTGAVHGKGIYLADDPVTSFYYSPANLSWKNSGLSNMRMLLGCEVVGV</sequence>
<dbReference type="Proteomes" id="UP000801428">
    <property type="component" value="Unassembled WGS sequence"/>
</dbReference>
<dbReference type="InterPro" id="IPR051838">
    <property type="entry name" value="ARTD_PARP"/>
</dbReference>
<evidence type="ECO:0000256" key="4">
    <source>
        <dbReference type="ARBA" id="ARBA00023027"/>
    </source>
</evidence>
<dbReference type="SUPFAM" id="SSF56399">
    <property type="entry name" value="ADP-ribosylation"/>
    <property type="match status" value="1"/>
</dbReference>
<dbReference type="PROSITE" id="PS51059">
    <property type="entry name" value="PARP_CATALYTIC"/>
    <property type="match status" value="1"/>
</dbReference>
<dbReference type="InterPro" id="IPR012317">
    <property type="entry name" value="Poly(ADP-ribose)pol_cat_dom"/>
</dbReference>